<keyword evidence="2" id="KW-1185">Reference proteome</keyword>
<evidence type="ECO:0000313" key="2">
    <source>
        <dbReference type="Proteomes" id="UP001432222"/>
    </source>
</evidence>
<dbReference type="EMBL" id="CP108110">
    <property type="protein sequence ID" value="WUQ87186.1"/>
    <property type="molecule type" value="Genomic_DNA"/>
</dbReference>
<evidence type="ECO:0008006" key="3">
    <source>
        <dbReference type="Google" id="ProtNLM"/>
    </source>
</evidence>
<organism evidence="1 2">
    <name type="scientific">Kitasatospora purpeofusca</name>
    <dbReference type="NCBI Taxonomy" id="67352"/>
    <lineage>
        <taxon>Bacteria</taxon>
        <taxon>Bacillati</taxon>
        <taxon>Actinomycetota</taxon>
        <taxon>Actinomycetes</taxon>
        <taxon>Kitasatosporales</taxon>
        <taxon>Streptomycetaceae</taxon>
        <taxon>Kitasatospora</taxon>
    </lineage>
</organism>
<gene>
    <name evidence="1" type="ORF">OHA16_32045</name>
</gene>
<protein>
    <recommendedName>
        <fullName evidence="3">PfkB family carbohydrate kinase</fullName>
    </recommendedName>
</protein>
<dbReference type="Proteomes" id="UP001432222">
    <property type="component" value="Chromosome"/>
</dbReference>
<sequence>MSGAFAASVAGADTEAEVLRMATAFVAGVSLQRAVSAHGPLPEGTLRTLVAIPADEKPRG</sequence>
<accession>A0ABZ1U841</accession>
<proteinExistence type="predicted"/>
<evidence type="ECO:0000313" key="1">
    <source>
        <dbReference type="EMBL" id="WUQ87186.1"/>
    </source>
</evidence>
<reference evidence="1" key="1">
    <citation type="submission" date="2022-10" db="EMBL/GenBank/DDBJ databases">
        <title>The complete genomes of actinobacterial strains from the NBC collection.</title>
        <authorList>
            <person name="Joergensen T.S."/>
            <person name="Alvarez Arevalo M."/>
            <person name="Sterndorff E.B."/>
            <person name="Faurdal D."/>
            <person name="Vuksanovic O."/>
            <person name="Mourched A.-S."/>
            <person name="Charusanti P."/>
            <person name="Shaw S."/>
            <person name="Blin K."/>
            <person name="Weber T."/>
        </authorList>
    </citation>
    <scope>NUCLEOTIDE SEQUENCE</scope>
    <source>
        <strain evidence="1">NBC_00222</strain>
    </source>
</reference>
<dbReference type="RefSeq" id="WP_328957747.1">
    <property type="nucleotide sequence ID" value="NZ_CP108110.1"/>
</dbReference>
<name>A0ABZ1U841_9ACTN</name>